<reference evidence="2 3" key="1">
    <citation type="journal article" date="2018" name="Nat. Biotechnol.">
        <title>A standardized bacterial taxonomy based on genome phylogeny substantially revises the tree of life.</title>
        <authorList>
            <person name="Parks D.H."/>
            <person name="Chuvochina M."/>
            <person name="Waite D.W."/>
            <person name="Rinke C."/>
            <person name="Skarshewski A."/>
            <person name="Chaumeil P.A."/>
            <person name="Hugenholtz P."/>
        </authorList>
    </citation>
    <scope>NUCLEOTIDE SEQUENCE [LARGE SCALE GENOMIC DNA]</scope>
    <source>
        <strain evidence="2">UBA9375</strain>
    </source>
</reference>
<dbReference type="InterPro" id="IPR012334">
    <property type="entry name" value="Pectin_lyas_fold"/>
</dbReference>
<dbReference type="InterPro" id="IPR006626">
    <property type="entry name" value="PbH1"/>
</dbReference>
<name>A0A3D3RC61_9PLAN</name>
<dbReference type="EMBL" id="DQAY01000119">
    <property type="protein sequence ID" value="HCO25190.1"/>
    <property type="molecule type" value="Genomic_DNA"/>
</dbReference>
<dbReference type="InterPro" id="IPR039448">
    <property type="entry name" value="Beta_helix"/>
</dbReference>
<protein>
    <recommendedName>
        <fullName evidence="1">Right handed beta helix domain-containing protein</fullName>
    </recommendedName>
</protein>
<comment type="caution">
    <text evidence="2">The sequence shown here is derived from an EMBL/GenBank/DDBJ whole genome shotgun (WGS) entry which is preliminary data.</text>
</comment>
<dbReference type="SMART" id="SM00710">
    <property type="entry name" value="PbH1"/>
    <property type="match status" value="6"/>
</dbReference>
<evidence type="ECO:0000313" key="2">
    <source>
        <dbReference type="EMBL" id="HCO25190.1"/>
    </source>
</evidence>
<gene>
    <name evidence="2" type="ORF">DIT97_19975</name>
</gene>
<dbReference type="Gene3D" id="2.160.20.10">
    <property type="entry name" value="Single-stranded right-handed beta-helix, Pectin lyase-like"/>
    <property type="match status" value="1"/>
</dbReference>
<evidence type="ECO:0000313" key="3">
    <source>
        <dbReference type="Proteomes" id="UP000263642"/>
    </source>
</evidence>
<dbReference type="AlphaFoldDB" id="A0A3D3RC61"/>
<feature type="domain" description="Right handed beta helix" evidence="1">
    <location>
        <begin position="166"/>
        <end position="314"/>
    </location>
</feature>
<dbReference type="InterPro" id="IPR011050">
    <property type="entry name" value="Pectin_lyase_fold/virulence"/>
</dbReference>
<sequence>MIVTQTPAAYERYFMSLSCSRLLVIFFCFLMISAVEAGGNPDINQRAIDELKSGKTDVAYASWWGFQREDSTAALQAAIRSGAKKVIVEKMNGPWIVTPIQLASDQEIVFEEGVVVQAKKGEFKAATASLFTASLKKNIQLTGAGAILEMRRADYDAAPYTKAEWRNGISVRSCSNVTISGLVIRETGGDGVYLGVAKRGVTNQKITIRDVVFERNYRQGISIISAEDLLIENTVFKETSGTAPMAGVDFEPNLSDECLVNCVLRNCVSENNQGPGYLLYLPNLTRDSKPVSIRFENCRSTGKGRALSVTTRNNTPGSVTGSMAFENCTFESTEQTPVTFLDKPADVCPVTLKNCTIIGPENNDAALPVIQFTARPGVVGKIGGVAFKDCLVKAAAVHPVMMFYDASYLSAVDNVTGTLQVQHNNQNTLYRLNSELIQKWMPASEAGNITPYQTDISRLQPLEANHETSSKPRRMVPQRALSQYLVYAKQGEDVSVQLTYHQLARYTGDKMPVKVTAPSGKVIPVDSVPFKQSANCEFTAPETGVYRISCDPGANFVTVDQSTHPLCLASDGSPIRLMAATGDFYFHVPAGIEKWAVGVFGGGAGERVSATLYDSTGKQVWSEKDINTPKLYTETHKTSAAGETLRLVLDRPSTGGFEDHYVLLVGIPSVLALTPGKLLVPAEPLEK</sequence>
<proteinExistence type="predicted"/>
<organism evidence="2 3">
    <name type="scientific">Gimesia maris</name>
    <dbReference type="NCBI Taxonomy" id="122"/>
    <lineage>
        <taxon>Bacteria</taxon>
        <taxon>Pseudomonadati</taxon>
        <taxon>Planctomycetota</taxon>
        <taxon>Planctomycetia</taxon>
        <taxon>Planctomycetales</taxon>
        <taxon>Planctomycetaceae</taxon>
        <taxon>Gimesia</taxon>
    </lineage>
</organism>
<dbReference type="Proteomes" id="UP000263642">
    <property type="component" value="Unassembled WGS sequence"/>
</dbReference>
<accession>A0A3D3RC61</accession>
<dbReference type="SUPFAM" id="SSF51126">
    <property type="entry name" value="Pectin lyase-like"/>
    <property type="match status" value="1"/>
</dbReference>
<dbReference type="Pfam" id="PF13229">
    <property type="entry name" value="Beta_helix"/>
    <property type="match status" value="1"/>
</dbReference>
<evidence type="ECO:0000259" key="1">
    <source>
        <dbReference type="Pfam" id="PF13229"/>
    </source>
</evidence>